<dbReference type="PROSITE" id="PS00028">
    <property type="entry name" value="ZINC_FINGER_C2H2_1"/>
    <property type="match status" value="4"/>
</dbReference>
<dbReference type="InterPro" id="IPR036236">
    <property type="entry name" value="Znf_C2H2_sf"/>
</dbReference>
<evidence type="ECO:0000313" key="4">
    <source>
        <dbReference type="EMBL" id="KAL0417893.1"/>
    </source>
</evidence>
<dbReference type="AlphaFoldDB" id="A0AAW2UM43"/>
<dbReference type="Gene3D" id="3.30.160.60">
    <property type="entry name" value="Classic Zinc Finger"/>
    <property type="match status" value="2"/>
</dbReference>
<keyword evidence="1" id="KW-0862">Zinc</keyword>
<sequence length="493" mass="55118">MEKDHDQKHACKFCNKIFPCGRSLGGHMRSHLINISSSDHRKIDGKLPKKKLPPLVNGKISGETDFSLKIGGKFFGLREDPIKKTNKSSKSSEEDTLLQRKTCKECGKSFHSWKALFGHMKCHSVNGRSSEEDSWNGSNDQRKAEVDSQSDNEAATPFYRRKRSDRIKRYTTTTNSSSLSIANHSASVSEIDQQEQEEVALSLIILSMDKGDWSRVTNSVLESSNNSAEFLEAEKVTKTSNNNSKKLRNEMKTTGESDVSADEVCVDNTLQKKNVDVGCNESEVNSPRNLIKESGLGQFEIDSKKTKSRKRRCTDTHDFDSELCQGFERKSRFSCSICKKAFASYQALGGHRASHKKFNGCCAPRSENSMETESSRNQSDNYSKLIKSESPIGNFADIGSKKNKEHECPICFKVFPSGQALGGHKRSHLTGDQVKTSPCNVNQKPIREVRDFLDLNMPAPAEEECNDLKPWWLGTSHKHEPLLGLLSSYGPAC</sequence>
<protein>
    <submittedName>
        <fullName evidence="4">Zinc finger protein ZAT9</fullName>
    </submittedName>
</protein>
<accession>A0AAW2UM43</accession>
<dbReference type="Pfam" id="PF13912">
    <property type="entry name" value="zf-C2H2_6"/>
    <property type="match status" value="4"/>
</dbReference>
<keyword evidence="1" id="KW-0479">Metal-binding</keyword>
<dbReference type="SMART" id="SM00355">
    <property type="entry name" value="ZnF_C2H2"/>
    <property type="match status" value="4"/>
</dbReference>
<reference evidence="4" key="1">
    <citation type="submission" date="2020-06" db="EMBL/GenBank/DDBJ databases">
        <authorList>
            <person name="Li T."/>
            <person name="Hu X."/>
            <person name="Zhang T."/>
            <person name="Song X."/>
            <person name="Zhang H."/>
            <person name="Dai N."/>
            <person name="Sheng W."/>
            <person name="Hou X."/>
            <person name="Wei L."/>
        </authorList>
    </citation>
    <scope>NUCLEOTIDE SEQUENCE</scope>
    <source>
        <strain evidence="4">G02</strain>
        <tissue evidence="4">Leaf</tissue>
    </source>
</reference>
<feature type="domain" description="C2H2-type" evidence="3">
    <location>
        <begin position="333"/>
        <end position="355"/>
    </location>
</feature>
<feature type="region of interest" description="Disordered" evidence="2">
    <location>
        <begin position="125"/>
        <end position="179"/>
    </location>
</feature>
<dbReference type="PANTHER" id="PTHR46869">
    <property type="entry name" value="C2H2-LIKE ZINC FINGER PROTEIN"/>
    <property type="match status" value="1"/>
</dbReference>
<gene>
    <name evidence="4" type="ORF">Sradi_1202800</name>
</gene>
<dbReference type="SUPFAM" id="SSF57667">
    <property type="entry name" value="beta-beta-alpha zinc fingers"/>
    <property type="match status" value="2"/>
</dbReference>
<proteinExistence type="predicted"/>
<feature type="domain" description="C2H2-type" evidence="3">
    <location>
        <begin position="406"/>
        <end position="428"/>
    </location>
</feature>
<dbReference type="PROSITE" id="PS50157">
    <property type="entry name" value="ZINC_FINGER_C2H2_2"/>
    <property type="match status" value="4"/>
</dbReference>
<dbReference type="InterPro" id="IPR013087">
    <property type="entry name" value="Znf_C2H2_type"/>
</dbReference>
<evidence type="ECO:0000256" key="1">
    <source>
        <dbReference type="PROSITE-ProRule" id="PRU00042"/>
    </source>
</evidence>
<feature type="domain" description="C2H2-type" evidence="3">
    <location>
        <begin position="101"/>
        <end position="124"/>
    </location>
</feature>
<organism evidence="4">
    <name type="scientific">Sesamum radiatum</name>
    <name type="common">Black benniseed</name>
    <dbReference type="NCBI Taxonomy" id="300843"/>
    <lineage>
        <taxon>Eukaryota</taxon>
        <taxon>Viridiplantae</taxon>
        <taxon>Streptophyta</taxon>
        <taxon>Embryophyta</taxon>
        <taxon>Tracheophyta</taxon>
        <taxon>Spermatophyta</taxon>
        <taxon>Magnoliopsida</taxon>
        <taxon>eudicotyledons</taxon>
        <taxon>Gunneridae</taxon>
        <taxon>Pentapetalae</taxon>
        <taxon>asterids</taxon>
        <taxon>lamiids</taxon>
        <taxon>Lamiales</taxon>
        <taxon>Pedaliaceae</taxon>
        <taxon>Sesamum</taxon>
    </lineage>
</organism>
<keyword evidence="1" id="KW-0863">Zinc-finger</keyword>
<dbReference type="PANTHER" id="PTHR46869:SF6">
    <property type="entry name" value="C2H2-TYPE DOMAIN-CONTAINING PROTEIN"/>
    <property type="match status" value="1"/>
</dbReference>
<reference evidence="4" key="2">
    <citation type="journal article" date="2024" name="Plant">
        <title>Genomic evolution and insights into agronomic trait innovations of Sesamum species.</title>
        <authorList>
            <person name="Miao H."/>
            <person name="Wang L."/>
            <person name="Qu L."/>
            <person name="Liu H."/>
            <person name="Sun Y."/>
            <person name="Le M."/>
            <person name="Wang Q."/>
            <person name="Wei S."/>
            <person name="Zheng Y."/>
            <person name="Lin W."/>
            <person name="Duan Y."/>
            <person name="Cao H."/>
            <person name="Xiong S."/>
            <person name="Wang X."/>
            <person name="Wei L."/>
            <person name="Li C."/>
            <person name="Ma Q."/>
            <person name="Ju M."/>
            <person name="Zhao R."/>
            <person name="Li G."/>
            <person name="Mu C."/>
            <person name="Tian Q."/>
            <person name="Mei H."/>
            <person name="Zhang T."/>
            <person name="Gao T."/>
            <person name="Zhang H."/>
        </authorList>
    </citation>
    <scope>NUCLEOTIDE SEQUENCE</scope>
    <source>
        <strain evidence="4">G02</strain>
    </source>
</reference>
<evidence type="ECO:0000259" key="3">
    <source>
        <dbReference type="PROSITE" id="PS50157"/>
    </source>
</evidence>
<evidence type="ECO:0000256" key="2">
    <source>
        <dbReference type="SAM" id="MobiDB-lite"/>
    </source>
</evidence>
<name>A0AAW2UM43_SESRA</name>
<comment type="caution">
    <text evidence="4">The sequence shown here is derived from an EMBL/GenBank/DDBJ whole genome shotgun (WGS) entry which is preliminary data.</text>
</comment>
<feature type="domain" description="C2H2-type" evidence="3">
    <location>
        <begin position="9"/>
        <end position="31"/>
    </location>
</feature>
<dbReference type="EMBL" id="JACGWJ010000005">
    <property type="protein sequence ID" value="KAL0417893.1"/>
    <property type="molecule type" value="Genomic_DNA"/>
</dbReference>
<dbReference type="GO" id="GO:0008270">
    <property type="term" value="F:zinc ion binding"/>
    <property type="evidence" value="ECO:0007669"/>
    <property type="project" value="UniProtKB-KW"/>
</dbReference>